<feature type="compositionally biased region" description="Low complexity" evidence="5">
    <location>
        <begin position="1875"/>
        <end position="1895"/>
    </location>
</feature>
<proteinExistence type="predicted"/>
<feature type="compositionally biased region" description="Polar residues" evidence="5">
    <location>
        <begin position="1570"/>
        <end position="1616"/>
    </location>
</feature>
<evidence type="ECO:0000313" key="8">
    <source>
        <dbReference type="Proteomes" id="UP001212997"/>
    </source>
</evidence>
<dbReference type="PANTHER" id="PTHR15073:SF1">
    <property type="entry name" value="RETICULOCYTE-BINDING PROTEIN HOMOLOG 2A"/>
    <property type="match status" value="1"/>
</dbReference>
<keyword evidence="4" id="KW-0206">Cytoskeleton</keyword>
<feature type="compositionally biased region" description="Polar residues" evidence="5">
    <location>
        <begin position="1533"/>
        <end position="1543"/>
    </location>
</feature>
<dbReference type="PROSITE" id="PS51460">
    <property type="entry name" value="GAR"/>
    <property type="match status" value="1"/>
</dbReference>
<protein>
    <recommendedName>
        <fullName evidence="6">GAR domain-containing protein</fullName>
    </recommendedName>
</protein>
<feature type="region of interest" description="Disordered" evidence="5">
    <location>
        <begin position="1093"/>
        <end position="1136"/>
    </location>
</feature>
<feature type="compositionally biased region" description="Polar residues" evidence="5">
    <location>
        <begin position="24"/>
        <end position="43"/>
    </location>
</feature>
<feature type="region of interest" description="Disordered" evidence="5">
    <location>
        <begin position="1"/>
        <end position="59"/>
    </location>
</feature>
<dbReference type="GO" id="GO:0015630">
    <property type="term" value="C:microtubule cytoskeleton"/>
    <property type="evidence" value="ECO:0007669"/>
    <property type="project" value="TreeGrafter"/>
</dbReference>
<evidence type="ECO:0000256" key="2">
    <source>
        <dbReference type="ARBA" id="ARBA00022490"/>
    </source>
</evidence>
<dbReference type="Proteomes" id="UP001212997">
    <property type="component" value="Unassembled WGS sequence"/>
</dbReference>
<feature type="region of interest" description="Disordered" evidence="5">
    <location>
        <begin position="1417"/>
        <end position="1439"/>
    </location>
</feature>
<evidence type="ECO:0000256" key="4">
    <source>
        <dbReference type="ARBA" id="ARBA00023212"/>
    </source>
</evidence>
<feature type="compositionally biased region" description="Basic and acidic residues" evidence="5">
    <location>
        <begin position="1263"/>
        <end position="1276"/>
    </location>
</feature>
<organism evidence="7 8">
    <name type="scientific">Meripilus lineatus</name>
    <dbReference type="NCBI Taxonomy" id="2056292"/>
    <lineage>
        <taxon>Eukaryota</taxon>
        <taxon>Fungi</taxon>
        <taxon>Dikarya</taxon>
        <taxon>Basidiomycota</taxon>
        <taxon>Agaricomycotina</taxon>
        <taxon>Agaricomycetes</taxon>
        <taxon>Polyporales</taxon>
        <taxon>Meripilaceae</taxon>
        <taxon>Meripilus</taxon>
    </lineage>
</organism>
<dbReference type="InterPro" id="IPR036534">
    <property type="entry name" value="GAR_dom_sf"/>
</dbReference>
<dbReference type="PANTHER" id="PTHR15073">
    <property type="entry name" value="MICROTUBULE-ASSOCIATED PROTEIN"/>
    <property type="match status" value="1"/>
</dbReference>
<dbReference type="SUPFAM" id="SSF143575">
    <property type="entry name" value="GAS2 domain-like"/>
    <property type="match status" value="1"/>
</dbReference>
<dbReference type="GO" id="GO:0000226">
    <property type="term" value="P:microtubule cytoskeleton organization"/>
    <property type="evidence" value="ECO:0007669"/>
    <property type="project" value="TreeGrafter"/>
</dbReference>
<feature type="compositionally biased region" description="Basic and acidic residues" evidence="5">
    <location>
        <begin position="48"/>
        <end position="59"/>
    </location>
</feature>
<comment type="subcellular location">
    <subcellularLocation>
        <location evidence="1">Cytoplasm</location>
        <location evidence="1">Cytoskeleton</location>
    </subcellularLocation>
</comment>
<evidence type="ECO:0000313" key="7">
    <source>
        <dbReference type="EMBL" id="KAJ3490300.1"/>
    </source>
</evidence>
<dbReference type="Gene3D" id="3.30.920.20">
    <property type="entry name" value="Gas2-like domain"/>
    <property type="match status" value="1"/>
</dbReference>
<dbReference type="GO" id="GO:0008017">
    <property type="term" value="F:microtubule binding"/>
    <property type="evidence" value="ECO:0007669"/>
    <property type="project" value="InterPro"/>
</dbReference>
<feature type="region of interest" description="Disordered" evidence="5">
    <location>
        <begin position="1235"/>
        <end position="1280"/>
    </location>
</feature>
<name>A0AAD5YKV5_9APHY</name>
<dbReference type="InterPro" id="IPR003108">
    <property type="entry name" value="GAR_dom"/>
</dbReference>
<feature type="compositionally biased region" description="Low complexity" evidence="5">
    <location>
        <begin position="1842"/>
        <end position="1857"/>
    </location>
</feature>
<sequence length="1901" mass="211948">MSVSENAVTVSDQVPSNALIEPSGTLNQAHNDNPTQSNGSSSVPAEVSMKRTESEERALETNEVIELETFNERRVWIEQKIEFLEKMPPIQVFIGLDAIRNSAEEVPGLPTKAELGEWLAEHDRIERETEIFDQGELRKLRKLTKTVAAQRNLSPADTDLIELTLRTIFSLDKLIHLLRARSENLDLLGVRLTWEEKRIASWVELRTIVSDIEAFLKTRAHWSPAVYDDLETAVKEEDLSMSSPSFMPAFSSPKGRRGSVVSIASFASDNSAASLPNFSRGARFQLAEQLSRDAAQLASRVSSLKHSKINSAGKILDKLIDISRKPVPEELLDEQDRLEDKGINDMEDVGKFIMTAVMQWKKSDEVYVETEKDKAAAQTLLEEIETARLHHPTSRQDAAYLSRSKALSKRLLMRGNPAVSSSMFPRPLHPLFPNQQSLNDTIVQSLSSEFYAASDLVRKVDIAAKQYHANFEAVKKVESACKAAAGLSTQFSSIISRLEQGIETENGDGTPPDLTTEECLHGYRHSVFLALLPSITKELRAADEEAGKVLDAAGLVLLDAKRPGIDPQFIEDSKAAIDHLAEQRRLASEALTLASSKATALAEVRRIWNQMERLFKDMEDIRYDLGESIKQVVWKQQSNQDLSQLTPESPSLPLPAPILPSSTVSLRLSGLQTRFVNDISTPLSSASDSVDKGLKSYLHECATGLSRILDDLKQMGAFLESVHNQSSAMSLVQDEVHGLQLRIEELRVRYETGVDNVLSGTISGTDAASTQESLTIEATQLRTTVQDFIDSLPQRVPFVSTGRSDSVSSPTSLRKRFTVSPEFNLDAIHQGTNIALPVDPAVVDRAVRADSNSFSMSLAGELDLLARRGEHFRLAQVARAYDVAMASLLESLRQIEAVVGPAQTSLDAIEDPATALDLISSLTIQLEEFTRTHGPAVSEECASVRELLQRLDTGLSGQDPAVHSSMINPRKKAMDSVEVRFAAWKELSETLIRRLKAAHSLGEERIAEAARQKAERERLEREAEAERIRLEEEAEAERKRLEEEAERRRLEAEAEAERKRLEEEAEAERKRLEAEAGRRRLEEEERKRIEEEKARIEAERRRKEEEERLRKEEEERRRIEEERAREEAERLRREEEARIEAQRLKEEAERLRLEEEARAEEERLRREEVIRQEAERQRLEKIRLEEEARVEAERRRAEEEAKRKLLEESLAAEKARLEDEARRIAIERAELERALAGSPAERLKKKPKENGARPLEPAAQIRPRVDRSSPNKRESNGRSLGQVIEEDVFGIQAGSSSSRTQSQEMSELQSRIYSLRKRLRSIRLEDVARPKPHVGVLSLPSSELRETLLKQFSAVIDEVADLPMGTTEDPLVDAELRSLREEVDAGNVLMGIVHNLANMFVSIQTCDNTISDFLEHIDSFPSPPPGPLSSSHESDLSLPPEQQLSARLMFTEAQIQNMEDLFHLVSDHPRAASEHERITQTWSELSAMGHDRLSGRKSRPPSVISSAGRSDRSSLPDSSTSGRKKASGYGSLSARSPSTQFLTPPSLHNRRSVSGGSSVSGGPSRPSSRASVISTARSVSGPMNNVTSRLYNSTFASRQRTNSITPAGSPSMSSRGSPLPLALRTRAPIGQRERPSSPAMSDVSSFVRSRSSMSVSHGSTGRSTWSRAPRQSFSTLPRASPPRSKIPTLRKTYVANPKNKLDVAVGDVVNKLPKNVNINIEVVADTWKDQSGKYWIGTQDPKLCFCRILRSQTVMVRVGGGWSELSKFIQDHFADAFRILPMPDSPPHGKGREEKWISSASLARAAMEPPDPNERPMSPPRTPEPSLPFMPSFALSTPSGKSPRSIRSTPSSPSGSPLAALQFIRRAERDSPSLRPETPSRGTRSPSTIPTTPIRQPVWRP</sequence>
<reference evidence="7" key="1">
    <citation type="submission" date="2022-07" db="EMBL/GenBank/DDBJ databases">
        <title>Genome Sequence of Physisporinus lineatus.</title>
        <authorList>
            <person name="Buettner E."/>
        </authorList>
    </citation>
    <scope>NUCLEOTIDE SEQUENCE</scope>
    <source>
        <strain evidence="7">VT162</strain>
    </source>
</reference>
<dbReference type="Pfam" id="PF02187">
    <property type="entry name" value="GAS2"/>
    <property type="match status" value="1"/>
</dbReference>
<comment type="caution">
    <text evidence="7">The sequence shown here is derived from an EMBL/GenBank/DDBJ whole genome shotgun (WGS) entry which is preliminary data.</text>
</comment>
<feature type="compositionally biased region" description="Low complexity" evidence="5">
    <location>
        <begin position="1552"/>
        <end position="1569"/>
    </location>
</feature>
<feature type="domain" description="GAR" evidence="6">
    <location>
        <begin position="1696"/>
        <end position="1776"/>
    </location>
</feature>
<keyword evidence="8" id="KW-1185">Reference proteome</keyword>
<feature type="compositionally biased region" description="Pro residues" evidence="5">
    <location>
        <begin position="1817"/>
        <end position="1828"/>
    </location>
</feature>
<dbReference type="SMART" id="SM00243">
    <property type="entry name" value="GAS2"/>
    <property type="match status" value="1"/>
</dbReference>
<gene>
    <name evidence="7" type="ORF">NLI96_g1527</name>
</gene>
<feature type="region of interest" description="Disordered" evidence="5">
    <location>
        <begin position="1489"/>
        <end position="1685"/>
    </location>
</feature>
<dbReference type="EMBL" id="JANAWD010000030">
    <property type="protein sequence ID" value="KAJ3490300.1"/>
    <property type="molecule type" value="Genomic_DNA"/>
</dbReference>
<keyword evidence="3" id="KW-0175">Coiled coil</keyword>
<accession>A0AAD5YKV5</accession>
<feature type="compositionally biased region" description="Low complexity" evidence="5">
    <location>
        <begin position="1641"/>
        <end position="1663"/>
    </location>
</feature>
<evidence type="ECO:0000256" key="3">
    <source>
        <dbReference type="ARBA" id="ARBA00023054"/>
    </source>
</evidence>
<feature type="compositionally biased region" description="Polar residues" evidence="5">
    <location>
        <begin position="1"/>
        <end position="16"/>
    </location>
</feature>
<evidence type="ECO:0000259" key="6">
    <source>
        <dbReference type="PROSITE" id="PS51460"/>
    </source>
</evidence>
<evidence type="ECO:0000256" key="1">
    <source>
        <dbReference type="ARBA" id="ARBA00004245"/>
    </source>
</evidence>
<dbReference type="InterPro" id="IPR051483">
    <property type="entry name" value="MAP7_domain-containing"/>
</dbReference>
<feature type="compositionally biased region" description="Polar residues" evidence="5">
    <location>
        <begin position="1664"/>
        <end position="1677"/>
    </location>
</feature>
<evidence type="ECO:0000256" key="5">
    <source>
        <dbReference type="SAM" id="MobiDB-lite"/>
    </source>
</evidence>
<feature type="region of interest" description="Disordered" evidence="5">
    <location>
        <begin position="1805"/>
        <end position="1901"/>
    </location>
</feature>
<keyword evidence="2" id="KW-0963">Cytoplasm</keyword>